<dbReference type="AlphaFoldDB" id="A0A917ZZJ7"/>
<gene>
    <name evidence="3" type="ORF">GCM10012280_68590</name>
</gene>
<organism evidence="3 4">
    <name type="scientific">Wenjunlia tyrosinilytica</name>
    <dbReference type="NCBI Taxonomy" id="1544741"/>
    <lineage>
        <taxon>Bacteria</taxon>
        <taxon>Bacillati</taxon>
        <taxon>Actinomycetota</taxon>
        <taxon>Actinomycetes</taxon>
        <taxon>Kitasatosporales</taxon>
        <taxon>Streptomycetaceae</taxon>
        <taxon>Wenjunlia</taxon>
    </lineage>
</organism>
<feature type="compositionally biased region" description="Polar residues" evidence="1">
    <location>
        <begin position="129"/>
        <end position="139"/>
    </location>
</feature>
<protein>
    <submittedName>
        <fullName evidence="3">Uncharacterized protein</fullName>
    </submittedName>
</protein>
<dbReference type="Proteomes" id="UP000641932">
    <property type="component" value="Unassembled WGS sequence"/>
</dbReference>
<comment type="caution">
    <text evidence="3">The sequence shown here is derived from an EMBL/GenBank/DDBJ whole genome shotgun (WGS) entry which is preliminary data.</text>
</comment>
<feature type="compositionally biased region" description="Low complexity" evidence="1">
    <location>
        <begin position="76"/>
        <end position="89"/>
    </location>
</feature>
<evidence type="ECO:0000313" key="4">
    <source>
        <dbReference type="Proteomes" id="UP000641932"/>
    </source>
</evidence>
<feature type="region of interest" description="Disordered" evidence="1">
    <location>
        <begin position="63"/>
        <end position="157"/>
    </location>
</feature>
<dbReference type="RefSeq" id="WP_189135718.1">
    <property type="nucleotide sequence ID" value="NZ_BMMS01000055.1"/>
</dbReference>
<sequence>MARWVRWPVTVVAAAVVFGGCLWVGRSVPFAWMPEAQADRWMVATAFATVVGTVAATAVGWWAGREQPAPPPPPASSGSGSGSVRPAVSQEATATGRARVNQVGGDQGTASSPAGAGGGGGPGRVEQKAQASHDASVTQVGGHQRTGRGDDDQQRRP</sequence>
<feature type="transmembrane region" description="Helical" evidence="2">
    <location>
        <begin position="43"/>
        <end position="63"/>
    </location>
</feature>
<keyword evidence="4" id="KW-1185">Reference proteome</keyword>
<reference evidence="3" key="2">
    <citation type="submission" date="2020-09" db="EMBL/GenBank/DDBJ databases">
        <authorList>
            <person name="Sun Q."/>
            <person name="Zhou Y."/>
        </authorList>
    </citation>
    <scope>NUCLEOTIDE SEQUENCE</scope>
    <source>
        <strain evidence="3">CGMCC 4.7201</strain>
    </source>
</reference>
<feature type="compositionally biased region" description="Basic and acidic residues" evidence="1">
    <location>
        <begin position="147"/>
        <end position="157"/>
    </location>
</feature>
<proteinExistence type="predicted"/>
<keyword evidence="2" id="KW-1133">Transmembrane helix</keyword>
<keyword evidence="2" id="KW-0472">Membrane</keyword>
<reference evidence="3" key="1">
    <citation type="journal article" date="2014" name="Int. J. Syst. Evol. Microbiol.">
        <title>Complete genome sequence of Corynebacterium casei LMG S-19264T (=DSM 44701T), isolated from a smear-ripened cheese.</title>
        <authorList>
            <consortium name="US DOE Joint Genome Institute (JGI-PGF)"/>
            <person name="Walter F."/>
            <person name="Albersmeier A."/>
            <person name="Kalinowski J."/>
            <person name="Ruckert C."/>
        </authorList>
    </citation>
    <scope>NUCLEOTIDE SEQUENCE</scope>
    <source>
        <strain evidence="3">CGMCC 4.7201</strain>
    </source>
</reference>
<keyword evidence="2" id="KW-0812">Transmembrane</keyword>
<evidence type="ECO:0000256" key="2">
    <source>
        <dbReference type="SAM" id="Phobius"/>
    </source>
</evidence>
<evidence type="ECO:0000256" key="1">
    <source>
        <dbReference type="SAM" id="MobiDB-lite"/>
    </source>
</evidence>
<evidence type="ECO:0000313" key="3">
    <source>
        <dbReference type="EMBL" id="GGP00250.1"/>
    </source>
</evidence>
<accession>A0A917ZZJ7</accession>
<dbReference type="PROSITE" id="PS51257">
    <property type="entry name" value="PROKAR_LIPOPROTEIN"/>
    <property type="match status" value="1"/>
</dbReference>
<dbReference type="EMBL" id="BMMS01000055">
    <property type="protein sequence ID" value="GGP00250.1"/>
    <property type="molecule type" value="Genomic_DNA"/>
</dbReference>
<name>A0A917ZZJ7_9ACTN</name>